<evidence type="ECO:0000313" key="2">
    <source>
        <dbReference type="EMBL" id="GAH96312.1"/>
    </source>
</evidence>
<dbReference type="EMBL" id="BARV01001448">
    <property type="protein sequence ID" value="GAH96312.1"/>
    <property type="molecule type" value="Genomic_DNA"/>
</dbReference>
<feature type="region of interest" description="Disordered" evidence="1">
    <location>
        <begin position="1"/>
        <end position="35"/>
    </location>
</feature>
<feature type="compositionally biased region" description="Polar residues" evidence="1">
    <location>
        <begin position="9"/>
        <end position="28"/>
    </location>
</feature>
<proteinExistence type="predicted"/>
<evidence type="ECO:0000256" key="1">
    <source>
        <dbReference type="SAM" id="MobiDB-lite"/>
    </source>
</evidence>
<name>X1JQF5_9ZZZZ</name>
<reference evidence="2" key="1">
    <citation type="journal article" date="2014" name="Front. Microbiol.">
        <title>High frequency of phylogenetically diverse reductive dehalogenase-homologous genes in deep subseafloor sedimentary metagenomes.</title>
        <authorList>
            <person name="Kawai M."/>
            <person name="Futagami T."/>
            <person name="Toyoda A."/>
            <person name="Takaki Y."/>
            <person name="Nishi S."/>
            <person name="Hori S."/>
            <person name="Arai W."/>
            <person name="Tsubouchi T."/>
            <person name="Morono Y."/>
            <person name="Uchiyama I."/>
            <person name="Ito T."/>
            <person name="Fujiyama A."/>
            <person name="Inagaki F."/>
            <person name="Takami H."/>
        </authorList>
    </citation>
    <scope>NUCLEOTIDE SEQUENCE</scope>
    <source>
        <strain evidence="2">Expedition CK06-06</strain>
    </source>
</reference>
<comment type="caution">
    <text evidence="2">The sequence shown here is derived from an EMBL/GenBank/DDBJ whole genome shotgun (WGS) entry which is preliminary data.</text>
</comment>
<accession>X1JQF5</accession>
<protein>
    <submittedName>
        <fullName evidence="2">Uncharacterized protein</fullName>
    </submittedName>
</protein>
<dbReference type="AlphaFoldDB" id="X1JQF5"/>
<gene>
    <name evidence="2" type="ORF">S06H3_04195</name>
</gene>
<organism evidence="2">
    <name type="scientific">marine sediment metagenome</name>
    <dbReference type="NCBI Taxonomy" id="412755"/>
    <lineage>
        <taxon>unclassified sequences</taxon>
        <taxon>metagenomes</taxon>
        <taxon>ecological metagenomes</taxon>
    </lineage>
</organism>
<sequence>MYVEGQDNIVGQPQRSGLTALQTKQLTEGSPEKALVDREKLRSEMRPLKKALIGFKMDAVQGAYNKAEELVHKSVDAIASMEVLKSQIKSFAPDYFRSEK</sequence>